<keyword evidence="1" id="KW-0479">Metal-binding</keyword>
<name>A0A4V6PBY5_9ACTN</name>
<dbReference type="GO" id="GO:0046872">
    <property type="term" value="F:metal ion binding"/>
    <property type="evidence" value="ECO:0007669"/>
    <property type="project" value="UniProtKB-KW"/>
</dbReference>
<gene>
    <name evidence="3" type="ORF">E1283_00125</name>
</gene>
<dbReference type="GO" id="GO:0046491">
    <property type="term" value="P:L-methylmalonyl-CoA metabolic process"/>
    <property type="evidence" value="ECO:0007669"/>
    <property type="project" value="TreeGrafter"/>
</dbReference>
<protein>
    <submittedName>
        <fullName evidence="3">VOC family protein</fullName>
    </submittedName>
</protein>
<organism evidence="3 4">
    <name type="scientific">Streptomyces hainanensis</name>
    <dbReference type="NCBI Taxonomy" id="402648"/>
    <lineage>
        <taxon>Bacteria</taxon>
        <taxon>Bacillati</taxon>
        <taxon>Actinomycetota</taxon>
        <taxon>Actinomycetes</taxon>
        <taxon>Kitasatosporales</taxon>
        <taxon>Streptomycetaceae</taxon>
        <taxon>Streptomyces</taxon>
    </lineage>
</organism>
<keyword evidence="4" id="KW-1185">Reference proteome</keyword>
<dbReference type="AlphaFoldDB" id="A0A4V6PBY5"/>
<evidence type="ECO:0000313" key="3">
    <source>
        <dbReference type="EMBL" id="TDC80505.1"/>
    </source>
</evidence>
<evidence type="ECO:0000256" key="1">
    <source>
        <dbReference type="ARBA" id="ARBA00022723"/>
    </source>
</evidence>
<dbReference type="EMBL" id="SMKI01000001">
    <property type="protein sequence ID" value="TDC80505.1"/>
    <property type="molecule type" value="Genomic_DNA"/>
</dbReference>
<dbReference type="OrthoDB" id="2613830at2"/>
<dbReference type="Pfam" id="PF00903">
    <property type="entry name" value="Glyoxalase"/>
    <property type="match status" value="1"/>
</dbReference>
<dbReference type="Gene3D" id="3.10.180.10">
    <property type="entry name" value="2,3-Dihydroxybiphenyl 1,2-Dioxygenase, domain 1"/>
    <property type="match status" value="1"/>
</dbReference>
<dbReference type="SUPFAM" id="SSF54593">
    <property type="entry name" value="Glyoxalase/Bleomycin resistance protein/Dihydroxybiphenyl dioxygenase"/>
    <property type="match status" value="1"/>
</dbReference>
<dbReference type="GO" id="GO:0004493">
    <property type="term" value="F:methylmalonyl-CoA epimerase activity"/>
    <property type="evidence" value="ECO:0007669"/>
    <property type="project" value="TreeGrafter"/>
</dbReference>
<dbReference type="InterPro" id="IPR051785">
    <property type="entry name" value="MMCE/EMCE_epimerase"/>
</dbReference>
<dbReference type="CDD" id="cd06587">
    <property type="entry name" value="VOC"/>
    <property type="match status" value="1"/>
</dbReference>
<evidence type="ECO:0000259" key="2">
    <source>
        <dbReference type="PROSITE" id="PS51819"/>
    </source>
</evidence>
<dbReference type="PROSITE" id="PS51819">
    <property type="entry name" value="VOC"/>
    <property type="match status" value="1"/>
</dbReference>
<proteinExistence type="predicted"/>
<evidence type="ECO:0000313" key="4">
    <source>
        <dbReference type="Proteomes" id="UP000295345"/>
    </source>
</evidence>
<dbReference type="RefSeq" id="WP_132815192.1">
    <property type="nucleotide sequence ID" value="NZ_SMKI01000001.1"/>
</dbReference>
<dbReference type="InterPro" id="IPR029068">
    <property type="entry name" value="Glyas_Bleomycin-R_OHBP_Dase"/>
</dbReference>
<dbReference type="InterPro" id="IPR004360">
    <property type="entry name" value="Glyas_Fos-R_dOase_dom"/>
</dbReference>
<feature type="domain" description="VOC" evidence="2">
    <location>
        <begin position="10"/>
        <end position="157"/>
    </location>
</feature>
<dbReference type="PANTHER" id="PTHR43048">
    <property type="entry name" value="METHYLMALONYL-COA EPIMERASE"/>
    <property type="match status" value="1"/>
</dbReference>
<comment type="caution">
    <text evidence="3">The sequence shown here is derived from an EMBL/GenBank/DDBJ whole genome shotgun (WGS) entry which is preliminary data.</text>
</comment>
<accession>A0A4V6PBY5</accession>
<dbReference type="PANTHER" id="PTHR43048:SF3">
    <property type="entry name" value="METHYLMALONYL-COA EPIMERASE, MITOCHONDRIAL"/>
    <property type="match status" value="1"/>
</dbReference>
<dbReference type="InterPro" id="IPR037523">
    <property type="entry name" value="VOC_core"/>
</dbReference>
<reference evidence="3 4" key="1">
    <citation type="submission" date="2019-03" db="EMBL/GenBank/DDBJ databases">
        <title>Draft genome sequences of novel Actinobacteria.</title>
        <authorList>
            <person name="Sahin N."/>
            <person name="Ay H."/>
            <person name="Saygin H."/>
        </authorList>
    </citation>
    <scope>NUCLEOTIDE SEQUENCE [LARGE SCALE GENOMIC DNA]</scope>
    <source>
        <strain evidence="3 4">DSM 41900</strain>
    </source>
</reference>
<dbReference type="Proteomes" id="UP000295345">
    <property type="component" value="Unassembled WGS sequence"/>
</dbReference>
<sequence length="173" mass="18825">MNADTGMFADVLHVGFTVTDIERSVDWYGRVLGLELIHRQRSDNEYTRTLVGVSDAVLEVAQFALPGSPPRFSTHVLELIQYVEGPGEHAVELGVNQAGTAHLGFVVADIHTKCRQLLAEGVDFVNLPVLVTEGANVGGYACYLRDPDGIVLELMQFAPERAQRLGIALPQSP</sequence>